<dbReference type="InterPro" id="IPR048351">
    <property type="entry name" value="SOK_DIX"/>
</dbReference>
<dbReference type="GO" id="GO:2000067">
    <property type="term" value="P:regulation of root morphogenesis"/>
    <property type="evidence" value="ECO:0007669"/>
    <property type="project" value="UniProtKB-ARBA"/>
</dbReference>
<evidence type="ECO:0000256" key="4">
    <source>
        <dbReference type="ARBA" id="ARBA00022618"/>
    </source>
</evidence>
<gene>
    <name evidence="11" type="ORF">POM88_008400</name>
</gene>
<keyword evidence="4" id="KW-0132">Cell division</keyword>
<evidence type="ECO:0000256" key="5">
    <source>
        <dbReference type="ARBA" id="ARBA00023136"/>
    </source>
</evidence>
<dbReference type="GO" id="GO:0051301">
    <property type="term" value="P:cell division"/>
    <property type="evidence" value="ECO:0007669"/>
    <property type="project" value="UniProtKB-KW"/>
</dbReference>
<dbReference type="GO" id="GO:0005886">
    <property type="term" value="C:plasma membrane"/>
    <property type="evidence" value="ECO:0007669"/>
    <property type="project" value="UniProtKB-SubCell"/>
</dbReference>
<dbReference type="PANTHER" id="PTHR31083:SF4">
    <property type="entry name" value="PROTEIN SOSEKI 4-RELATED"/>
    <property type="match status" value="1"/>
</dbReference>
<keyword evidence="6" id="KW-0131">Cell cycle</keyword>
<name>A0AAD8N785_9APIA</name>
<comment type="caution">
    <text evidence="11">The sequence shown here is derived from an EMBL/GenBank/DDBJ whole genome shotgun (WGS) entry which is preliminary data.</text>
</comment>
<keyword evidence="2" id="KW-0217">Developmental protein</keyword>
<evidence type="ECO:0000256" key="1">
    <source>
        <dbReference type="ARBA" id="ARBA00004413"/>
    </source>
</evidence>
<evidence type="ECO:0000313" key="11">
    <source>
        <dbReference type="EMBL" id="KAK1398537.1"/>
    </source>
</evidence>
<feature type="domain" description="SOSEKI DIX-like" evidence="10">
    <location>
        <begin position="53"/>
        <end position="140"/>
    </location>
</feature>
<feature type="compositionally biased region" description="Polar residues" evidence="9">
    <location>
        <begin position="1"/>
        <end position="34"/>
    </location>
</feature>
<evidence type="ECO:0000259" key="10">
    <source>
        <dbReference type="Pfam" id="PF06136"/>
    </source>
</evidence>
<dbReference type="GO" id="GO:0051258">
    <property type="term" value="P:protein polymerization"/>
    <property type="evidence" value="ECO:0007669"/>
    <property type="project" value="UniProtKB-ARBA"/>
</dbReference>
<comment type="subunit">
    <text evidence="8">Homodimer. Forms long polymer filaments with other SOKs proteins polymers (e.g. SOK1, SOK2, SOK3 and SOK4) crucial for polar localization and biological activity. Binds to ANGUSTIFOLIA (AN).</text>
</comment>
<feature type="compositionally biased region" description="Basic and acidic residues" evidence="9">
    <location>
        <begin position="210"/>
        <end position="230"/>
    </location>
</feature>
<dbReference type="Proteomes" id="UP001237642">
    <property type="component" value="Unassembled WGS sequence"/>
</dbReference>
<evidence type="ECO:0000256" key="6">
    <source>
        <dbReference type="ARBA" id="ARBA00023306"/>
    </source>
</evidence>
<protein>
    <submittedName>
        <fullName evidence="11">Protein UPSTREAM OF FLC</fullName>
    </submittedName>
</protein>
<proteinExistence type="inferred from homology"/>
<dbReference type="InterPro" id="IPR021182">
    <property type="entry name" value="SOK_magnoliopsida"/>
</dbReference>
<accession>A0AAD8N785</accession>
<evidence type="ECO:0000313" key="12">
    <source>
        <dbReference type="Proteomes" id="UP001237642"/>
    </source>
</evidence>
<dbReference type="Pfam" id="PF06136">
    <property type="entry name" value="SOK"/>
    <property type="match status" value="1"/>
</dbReference>
<keyword evidence="12" id="KW-1185">Reference proteome</keyword>
<evidence type="ECO:0000256" key="3">
    <source>
        <dbReference type="ARBA" id="ARBA00022475"/>
    </source>
</evidence>
<dbReference type="PANTHER" id="PTHR31083">
    <property type="entry name" value="UPSTREAM OF FLC PROTEIN (DUF966)"/>
    <property type="match status" value="1"/>
</dbReference>
<dbReference type="EMBL" id="JAUIZM010000002">
    <property type="protein sequence ID" value="KAK1398537.1"/>
    <property type="molecule type" value="Genomic_DNA"/>
</dbReference>
<dbReference type="AlphaFoldDB" id="A0AAD8N785"/>
<evidence type="ECO:0000256" key="9">
    <source>
        <dbReference type="SAM" id="MobiDB-lite"/>
    </source>
</evidence>
<keyword evidence="5" id="KW-0472">Membrane</keyword>
<dbReference type="InterPro" id="IPR010369">
    <property type="entry name" value="SOK"/>
</dbReference>
<feature type="region of interest" description="Disordered" evidence="9">
    <location>
        <begin position="202"/>
        <end position="241"/>
    </location>
</feature>
<sequence>MNSSARIGRSNSELQTSRTLRYTKNSSPEQSSRAWANLPPTPPPPHPKPQKIVPVLYYLSKNGHLQHPHFIEVPLFSDSLHLRDVINRLNSLRGTAMPSMYSWSSKRSYKNGFVWQDLEEDDIIYPAQGQEYILKGSELLEPPALLQGPPVTFPSKPPEILNSGTEFPAPTRRRNQSWSAIDLHEYKVYKSESAGETAGKFAADASTQTDEMRHRRNAVEKSTELSREEISPPPSESSPETLEALMKADGKIIKRVSVDEKGDDVAVNNHPSGRMKASTVLMQLLTCGSIGFKDCGAGYMREHPGLSVVGSDKARLPRGGVEEEEEQLRGNVKGKVVRVEEKEYFSGSLIQETTKDVFPALKRSSSYNADRSLQMEVKDKEEIGGMSGRCIPRRPRMI</sequence>
<feature type="region of interest" description="Disordered" evidence="9">
    <location>
        <begin position="1"/>
        <end position="49"/>
    </location>
</feature>
<dbReference type="GO" id="GO:0090708">
    <property type="term" value="P:specification of plant organ axis polarity"/>
    <property type="evidence" value="ECO:0007669"/>
    <property type="project" value="UniProtKB-ARBA"/>
</dbReference>
<evidence type="ECO:0000256" key="2">
    <source>
        <dbReference type="ARBA" id="ARBA00022473"/>
    </source>
</evidence>
<comment type="similarity">
    <text evidence="7">Belongs to the SOSEKI family.</text>
</comment>
<keyword evidence="3" id="KW-1003">Cell membrane</keyword>
<dbReference type="PIRSF" id="PIRSF031043">
    <property type="entry name" value="UCP031043"/>
    <property type="match status" value="1"/>
</dbReference>
<reference evidence="11" key="1">
    <citation type="submission" date="2023-02" db="EMBL/GenBank/DDBJ databases">
        <title>Genome of toxic invasive species Heracleum sosnowskyi carries increased number of genes despite the absence of recent whole-genome duplications.</title>
        <authorList>
            <person name="Schelkunov M."/>
            <person name="Shtratnikova V."/>
            <person name="Makarenko M."/>
            <person name="Klepikova A."/>
            <person name="Omelchenko D."/>
            <person name="Novikova G."/>
            <person name="Obukhova E."/>
            <person name="Bogdanov V."/>
            <person name="Penin A."/>
            <person name="Logacheva M."/>
        </authorList>
    </citation>
    <scope>NUCLEOTIDE SEQUENCE</scope>
    <source>
        <strain evidence="11">Hsosn_3</strain>
        <tissue evidence="11">Leaf</tissue>
    </source>
</reference>
<evidence type="ECO:0000256" key="8">
    <source>
        <dbReference type="ARBA" id="ARBA00046534"/>
    </source>
</evidence>
<comment type="subcellular location">
    <subcellularLocation>
        <location evidence="1">Cell membrane</location>
        <topology evidence="1">Peripheral membrane protein</topology>
        <orientation evidence="1">Cytoplasmic side</orientation>
    </subcellularLocation>
</comment>
<reference evidence="11" key="2">
    <citation type="submission" date="2023-05" db="EMBL/GenBank/DDBJ databases">
        <authorList>
            <person name="Schelkunov M.I."/>
        </authorList>
    </citation>
    <scope>NUCLEOTIDE SEQUENCE</scope>
    <source>
        <strain evidence="11">Hsosn_3</strain>
        <tissue evidence="11">Leaf</tissue>
    </source>
</reference>
<feature type="region of interest" description="Disordered" evidence="9">
    <location>
        <begin position="155"/>
        <end position="174"/>
    </location>
</feature>
<organism evidence="11 12">
    <name type="scientific">Heracleum sosnowskyi</name>
    <dbReference type="NCBI Taxonomy" id="360622"/>
    <lineage>
        <taxon>Eukaryota</taxon>
        <taxon>Viridiplantae</taxon>
        <taxon>Streptophyta</taxon>
        <taxon>Embryophyta</taxon>
        <taxon>Tracheophyta</taxon>
        <taxon>Spermatophyta</taxon>
        <taxon>Magnoliopsida</taxon>
        <taxon>eudicotyledons</taxon>
        <taxon>Gunneridae</taxon>
        <taxon>Pentapetalae</taxon>
        <taxon>asterids</taxon>
        <taxon>campanulids</taxon>
        <taxon>Apiales</taxon>
        <taxon>Apiaceae</taxon>
        <taxon>Apioideae</taxon>
        <taxon>apioid superclade</taxon>
        <taxon>Tordylieae</taxon>
        <taxon>Tordyliinae</taxon>
        <taxon>Heracleum</taxon>
    </lineage>
</organism>
<evidence type="ECO:0000256" key="7">
    <source>
        <dbReference type="ARBA" id="ARBA00024211"/>
    </source>
</evidence>
<dbReference type="GO" id="GO:0051302">
    <property type="term" value="P:regulation of cell division"/>
    <property type="evidence" value="ECO:0007669"/>
    <property type="project" value="UniProtKB-ARBA"/>
</dbReference>